<evidence type="ECO:0000256" key="6">
    <source>
        <dbReference type="ARBA" id="ARBA00023136"/>
    </source>
</evidence>
<evidence type="ECO:0000256" key="8">
    <source>
        <dbReference type="SAM" id="Phobius"/>
    </source>
</evidence>
<evidence type="ECO:0000256" key="2">
    <source>
        <dbReference type="ARBA" id="ARBA00006618"/>
    </source>
</evidence>
<evidence type="ECO:0000256" key="5">
    <source>
        <dbReference type="ARBA" id="ARBA00022989"/>
    </source>
</evidence>
<gene>
    <name evidence="9" type="primary">SIDT1_3</name>
    <name evidence="9" type="ORF">FJT64_001113</name>
</gene>
<dbReference type="GO" id="GO:0005764">
    <property type="term" value="C:lysosome"/>
    <property type="evidence" value="ECO:0007669"/>
    <property type="project" value="TreeGrafter"/>
</dbReference>
<name>A0A6A4VJ08_AMPAM</name>
<proteinExistence type="inferred from homology"/>
<keyword evidence="4" id="KW-0732">Signal</keyword>
<dbReference type="AlphaFoldDB" id="A0A6A4VJ08"/>
<dbReference type="GO" id="GO:0003725">
    <property type="term" value="F:double-stranded RNA binding"/>
    <property type="evidence" value="ECO:0007669"/>
    <property type="project" value="TreeGrafter"/>
</dbReference>
<dbReference type="PANTHER" id="PTHR12185:SF18">
    <property type="entry name" value="SID1 TRANSMEMBRANE FAMILY MEMBER 1"/>
    <property type="match status" value="1"/>
</dbReference>
<accession>A0A6A4VJ08</accession>
<dbReference type="Pfam" id="PF13965">
    <property type="entry name" value="SID-1_RNA_chan"/>
    <property type="match status" value="2"/>
</dbReference>
<feature type="transmembrane region" description="Helical" evidence="8">
    <location>
        <begin position="585"/>
        <end position="607"/>
    </location>
</feature>
<feature type="transmembrane region" description="Helical" evidence="8">
    <location>
        <begin position="331"/>
        <end position="351"/>
    </location>
</feature>
<feature type="transmembrane region" description="Helical" evidence="8">
    <location>
        <begin position="561"/>
        <end position="579"/>
    </location>
</feature>
<evidence type="ECO:0000256" key="1">
    <source>
        <dbReference type="ARBA" id="ARBA00004141"/>
    </source>
</evidence>
<sequence length="705" mass="76493">MDGNTSVNEMMVFASRFNYSLNLQAIKVMIRGNIGKPSPSAEDPLVVSVRNWAGGHTISVPYLTYDRHGQMLAIQDHATRYLCPAEPGQPEHAIVSVGTGHLPASQSFHFQVTFQRIGHWSLTLDAPEKLLIEPPDPGLFAFRWPAKGPPQLLLKVDTVQMPQVCTTVALQPRVCPLAQTEAELVTASTFFTMSSAGELVVDRKQFPDGFYLLLLPHVNDVLCDPHAPPLTNITRKKTVMVTLTEHQLPVSLLAAPIVLAVLLLVAGAASACLLRRDLTAPRLDLEPDAETERPRGGSLTLSEDLLLDGQMEEEPTLQVQEALPARSPVSLLMAAGLLLLALGGEAALTAFRLLRRSGDLDVCYRNELCSLTSAGVPGLNHVVARLPYIGAGLGLLICLRVQRTIYRRVTIDGTIKIGAPHEWSLLEAAALALVAQGLLSALQSTCPGPTNAPLDAAFIYFALTAMACKLFQTRRGVWAAGHYAPLLLTGALVLAELVEQRAGHEWYVWVVLGLLHMLATVVIGVQLYVLGEISADPGALRRVWDKSHLPRESPNFQINRAAFALVMLVNLSLVIGAGVSKMAELSHYAMLFFAIHAVLFALYYLLLKLVKSEESAGRVSLLLLAMGLLLLVSGVATLVGWSTMSTGSTPAVSRLMSRPCLPHSLFDTHDLWHLLTAPALLCLALALILLDDNLLLTPRLEITRF</sequence>
<reference evidence="9 10" key="1">
    <citation type="submission" date="2019-07" db="EMBL/GenBank/DDBJ databases">
        <title>Draft genome assembly of a fouling barnacle, Amphibalanus amphitrite (Darwin, 1854): The first reference genome for Thecostraca.</title>
        <authorList>
            <person name="Kim W."/>
        </authorList>
    </citation>
    <scope>NUCLEOTIDE SEQUENCE [LARGE SCALE GENOMIC DNA]</scope>
    <source>
        <strain evidence="9">SNU_AA5</strain>
        <tissue evidence="9">Soma without cirri and trophi</tissue>
    </source>
</reference>
<evidence type="ECO:0000256" key="7">
    <source>
        <dbReference type="ARBA" id="ARBA00023180"/>
    </source>
</evidence>
<keyword evidence="7" id="KW-0325">Glycoprotein</keyword>
<organism evidence="9 10">
    <name type="scientific">Amphibalanus amphitrite</name>
    <name type="common">Striped barnacle</name>
    <name type="synonym">Balanus amphitrite</name>
    <dbReference type="NCBI Taxonomy" id="1232801"/>
    <lineage>
        <taxon>Eukaryota</taxon>
        <taxon>Metazoa</taxon>
        <taxon>Ecdysozoa</taxon>
        <taxon>Arthropoda</taxon>
        <taxon>Crustacea</taxon>
        <taxon>Multicrustacea</taxon>
        <taxon>Cirripedia</taxon>
        <taxon>Thoracica</taxon>
        <taxon>Thoracicalcarea</taxon>
        <taxon>Balanomorpha</taxon>
        <taxon>Balanoidea</taxon>
        <taxon>Balanidae</taxon>
        <taxon>Amphibalaninae</taxon>
        <taxon>Amphibalanus</taxon>
    </lineage>
</organism>
<evidence type="ECO:0000256" key="3">
    <source>
        <dbReference type="ARBA" id="ARBA00022692"/>
    </source>
</evidence>
<dbReference type="Proteomes" id="UP000440578">
    <property type="component" value="Unassembled WGS sequence"/>
</dbReference>
<evidence type="ECO:0000313" key="10">
    <source>
        <dbReference type="Proteomes" id="UP000440578"/>
    </source>
</evidence>
<comment type="subcellular location">
    <subcellularLocation>
        <location evidence="1">Membrane</location>
        <topology evidence="1">Multi-pass membrane protein</topology>
    </subcellularLocation>
</comment>
<evidence type="ECO:0000313" key="9">
    <source>
        <dbReference type="EMBL" id="KAF0291514.1"/>
    </source>
</evidence>
<feature type="transmembrane region" description="Helical" evidence="8">
    <location>
        <begin position="478"/>
        <end position="495"/>
    </location>
</feature>
<feature type="transmembrane region" description="Helical" evidence="8">
    <location>
        <begin position="507"/>
        <end position="531"/>
    </location>
</feature>
<feature type="transmembrane region" description="Helical" evidence="8">
    <location>
        <begin position="382"/>
        <end position="402"/>
    </location>
</feature>
<keyword evidence="3 8" id="KW-0812">Transmembrane</keyword>
<dbReference type="GO" id="GO:0005886">
    <property type="term" value="C:plasma membrane"/>
    <property type="evidence" value="ECO:0007669"/>
    <property type="project" value="TreeGrafter"/>
</dbReference>
<feature type="transmembrane region" description="Helical" evidence="8">
    <location>
        <begin position="671"/>
        <end position="690"/>
    </location>
</feature>
<dbReference type="OrthoDB" id="8929996at2759"/>
<protein>
    <submittedName>
        <fullName evidence="9">SID1 transmembrane family member 1</fullName>
    </submittedName>
</protein>
<dbReference type="EMBL" id="VIIS01001875">
    <property type="protein sequence ID" value="KAF0291514.1"/>
    <property type="molecule type" value="Genomic_DNA"/>
</dbReference>
<dbReference type="PANTHER" id="PTHR12185">
    <property type="entry name" value="SID1 TRANSMEMBRANE FAMILY MEMEBER"/>
    <property type="match status" value="1"/>
</dbReference>
<evidence type="ECO:0000256" key="4">
    <source>
        <dbReference type="ARBA" id="ARBA00022729"/>
    </source>
</evidence>
<dbReference type="GO" id="GO:0051033">
    <property type="term" value="F:RNA transmembrane transporter activity"/>
    <property type="evidence" value="ECO:0007669"/>
    <property type="project" value="TreeGrafter"/>
</dbReference>
<keyword evidence="10" id="KW-1185">Reference proteome</keyword>
<comment type="caution">
    <text evidence="9">The sequence shown here is derived from an EMBL/GenBank/DDBJ whole genome shotgun (WGS) entry which is preliminary data.</text>
</comment>
<keyword evidence="6 8" id="KW-0472">Membrane</keyword>
<dbReference type="InterPro" id="IPR025958">
    <property type="entry name" value="SID1_TM_fam"/>
</dbReference>
<keyword evidence="5 8" id="KW-1133">Transmembrane helix</keyword>
<comment type="similarity">
    <text evidence="2">Belongs to the SID1 family.</text>
</comment>
<feature type="transmembrane region" description="Helical" evidence="8">
    <location>
        <begin position="619"/>
        <end position="641"/>
    </location>
</feature>
<feature type="transmembrane region" description="Helical" evidence="8">
    <location>
        <begin position="252"/>
        <end position="274"/>
    </location>
</feature>